<keyword evidence="2 3" id="KW-0040">ANK repeat</keyword>
<reference evidence="4 5" key="1">
    <citation type="submission" date="2015-11" db="EMBL/GenBank/DDBJ databases">
        <title>Genomic analysis of 38 Legionella species identifies large and diverse effector repertoires.</title>
        <authorList>
            <person name="Burstein D."/>
            <person name="Amaro F."/>
            <person name="Zusman T."/>
            <person name="Lifshitz Z."/>
            <person name="Cohen O."/>
            <person name="Gilbert J.A."/>
            <person name="Pupko T."/>
            <person name="Shuman H.A."/>
            <person name="Segal G."/>
        </authorList>
    </citation>
    <scope>NUCLEOTIDE SEQUENCE [LARGE SCALE GENOMIC DNA]</scope>
    <source>
        <strain evidence="4 5">ATCC 49508</strain>
    </source>
</reference>
<sequence>MPKNKNSSNISQEELDKLRDDIESQWEKLGMNPFSKFKGMKAAKKIYKDTKTINNHVKEEKQYYWCGIAGGVVDVSMSTLATAAMATMTGAHPTAMLLSQPAISRGSKTCGDLAQRGCDAAVNFFINRSRYQSANTYNSRFIGLSGTNSFHASSSFSSSSNNSSYFNSYQVERTVKDAIRGEMSRLKPSMDSAYLRAHMNLGLGYNLSRSEFRSLASSTNLISSYNLFNPSSKLSDVKAFAREIGGVAGEVATITDLIDSDAQAEADNYIFCFESDQFPFSKEMVYQIQQELKEAYFTHKTSPFFSLHFNNLGYLYPVIHPALQNTLVGQIIALLDYWMKGFLNGGIYDEEFLKIWHEIRQCDESFLKQKIIDLKKYCETNANGLPYISLRELMNRNGIKESHGSEGSPYKQPFMTSFRIIAYQEAIERHENILVPHPNFRIEYSIDLMPDYKNHVESYLQEHGHYPSDYQHTRDCYELFAEEIKEKMPKLPFCQDFFRLLGVMNTFSYFYATLDKMGKQPDLPPLTSTMQVSVPKAFPPIPVRYFETKPIDLRFKQVLQAIQGNLGSESALDELLFACFNTPRQRMTLPPRLVNEIKSTIEAIVKNHLLAAGTSEAMLELNQSELKNYSQLVTQLLTQQLQSAQFNIADTVKKSTRMLAQAERTSLAHLPLPARIQASIGKLEAHTEALLARWNANPALAQTEIFDILTNNMMVTVNKETGEKIKFIEFVRNKFLQIENSINEELPKQIEYIIKENEKEKNRIILILKNIADTKNEAAQHITKRQTTINEAGSAIAAIHEANVKNNGLIGQVNTRIAQVSQEFDTWYASIPPRLISLNQAIISQNRASTDQEIARLNAIAQEISNKIAQNNEFISKNNQLISTLQQDIANINAELPASINAFIREFFNDENQGLIEQIISVRLADVAGDLAPCIAKLNQHFQTKNDQAIEECDKRVSSKTILNELCKQEAEVYLKQIMTGEISRLSRHLSLLQHMVANWMTHEKLMNFPIAKTYTYSVIGFTGEALDKKTGDKFKIIGGCGVSLPNISTRVLAKSAQFCDALVHAFGESLKDIAEFTVDGRAYTALRIGVIEKSTAEDLLSDEQSSLCDVFSRVMNTGESLAVTNEGLSDVVDQSGASLIHYIASFLNADQTRLVIETHPEQLYKRDLFGHLPIHAAAQANQADVVKYLLQKDPTLLEATNQRHATPLMTAIEYGCRNSVDILLASGANVNHLLPNGLFPLMLAIQNNFSDIAIALIKNGRELNLNQKLDSGVTALHVAIENQMRDVVLLLIVGGSELDIPRQSDGYTAWHTAAALGELAMMQAMVAHGVSIKSVLESQKNALHLASEAGHLEVVNYLLSLGVPNAKTSDGDTPLMLALKAGQSQVAERLAEVIDLNITNKLGQSASLLAIQYGQVAVSDCLIARGENPLIEDVHGNSYLYYLVRNGEFHRFANLIESHSIPLDKPIHGHSLIHIAAQYGHFEIVYYLLDQGCSFIAANNSPDLLGYAVMADEIGYLREQFSGNSAPLAKLAAQAGSVRCLRFLLDKLSKEEIIAAELLKIAITNGHVTAVDAIIKKQGDMRCVIDHLGNTPLHLAAATGNTQIIELVVKSGADFLIQNAKQQTAFHLAFANNDAQSFKKLLRLSQPAEWPADLWSMNRIRLDSNLKKLLVKYEKRLPKTALQQKISANITTESVLDDRIQGERRQELISLLNDQEFDDAIALLSQPGSQFGEIKNLNEVLRLTLENTYDYAELFDAQDDELTPDTDLPWKPDRLLAFLKSKGMDPSCFTGRRNPLLSILTSSNDEEACYRLTLFAKVFPECIAALVQDKVISGKNCAELALIKRFNQFFDQCDSLCRLTQAHESPNYNALHQAVASDNYELTKQLLSRTSVVDCLNAKGQTPLMLAALQGNVTIAQLLIAGGAQPDRCDHKQLNSLHYAILGKSETVALHLLPLLRQRHYASQEVMTPLLYAAQQGMLSVVSALCSDSNALNQVDSLGRNALHLAALHGHVHVIKYLAQRGFGLDQVECPSSEKRSQRSLKRTALHYAALKAQLDAVVTLLQLGADMYATDVIGNGLCEYAVISQDPEMLRFVQSMSLYHQPERSGKILRAGVMVDHPEVVSEMILNGRTLTTLDESGNSVLHSAARNNSGEAIELLLQGDDIPLNLKNRFGDTPLHVAARFGHVRIIEALLEAGAIMDQKNDGGTTALILAAQEGKLGAVITLLKYQADYSIKDATDLTAAQTALLNGHLQIACRIVMAGDKSLQPFAVEQLSTGNRTLLYEKMTDFERQLQHTANTASLCQLGLFKTLEAHADASLLRHLTRGLHDHASSMSR</sequence>
<dbReference type="Gene3D" id="1.25.40.20">
    <property type="entry name" value="Ankyrin repeat-containing domain"/>
    <property type="match status" value="6"/>
</dbReference>
<feature type="repeat" description="ANK" evidence="3">
    <location>
        <begin position="1272"/>
        <end position="1304"/>
    </location>
</feature>
<feature type="repeat" description="ANK" evidence="3">
    <location>
        <begin position="1237"/>
        <end position="1269"/>
    </location>
</feature>
<dbReference type="EMBL" id="LNZC01000022">
    <property type="protein sequence ID" value="KTD77906.1"/>
    <property type="molecule type" value="Genomic_DNA"/>
</dbReference>
<dbReference type="RefSeq" id="WP_058493576.1">
    <property type="nucleotide sequence ID" value="NZ_LNZC01000022.1"/>
</dbReference>
<evidence type="ECO:0000256" key="1">
    <source>
        <dbReference type="ARBA" id="ARBA00022737"/>
    </source>
</evidence>
<keyword evidence="5" id="KW-1185">Reference proteome</keyword>
<feature type="repeat" description="ANK" evidence="3">
    <location>
        <begin position="2042"/>
        <end position="2074"/>
    </location>
</feature>
<dbReference type="Pfam" id="PF12796">
    <property type="entry name" value="Ank_2"/>
    <property type="match status" value="6"/>
</dbReference>
<dbReference type="Pfam" id="PF00023">
    <property type="entry name" value="Ank"/>
    <property type="match status" value="1"/>
</dbReference>
<dbReference type="InterPro" id="IPR036770">
    <property type="entry name" value="Ankyrin_rpt-contain_sf"/>
</dbReference>
<feature type="repeat" description="ANK" evidence="3">
    <location>
        <begin position="1900"/>
        <end position="1932"/>
    </location>
</feature>
<evidence type="ECO:0000313" key="5">
    <source>
        <dbReference type="Proteomes" id="UP000054662"/>
    </source>
</evidence>
<dbReference type="PATRIC" id="fig|45076.6.peg.1943"/>
<dbReference type="InterPro" id="IPR002110">
    <property type="entry name" value="Ankyrin_rpt"/>
</dbReference>
<evidence type="ECO:0000256" key="3">
    <source>
        <dbReference type="PROSITE-ProRule" id="PRU00023"/>
    </source>
</evidence>
<dbReference type="PANTHER" id="PTHR24198:SF165">
    <property type="entry name" value="ANKYRIN REPEAT-CONTAINING PROTEIN-RELATED"/>
    <property type="match status" value="1"/>
</dbReference>
<gene>
    <name evidence="4" type="ORF">Lwor_1788</name>
</gene>
<dbReference type="PROSITE" id="PS50088">
    <property type="entry name" value="ANK_REPEAT"/>
    <property type="match status" value="12"/>
</dbReference>
<dbReference type="PROSITE" id="PS50297">
    <property type="entry name" value="ANK_REP_REGION"/>
    <property type="match status" value="10"/>
</dbReference>
<evidence type="ECO:0000256" key="2">
    <source>
        <dbReference type="ARBA" id="ARBA00023043"/>
    </source>
</evidence>
<feature type="repeat" description="ANK" evidence="3">
    <location>
        <begin position="1339"/>
        <end position="1371"/>
    </location>
</feature>
<feature type="repeat" description="ANK" evidence="3">
    <location>
        <begin position="1469"/>
        <end position="1501"/>
    </location>
</feature>
<feature type="repeat" description="ANK" evidence="3">
    <location>
        <begin position="1589"/>
        <end position="1621"/>
    </location>
</feature>
<evidence type="ECO:0000313" key="4">
    <source>
        <dbReference type="EMBL" id="KTD77906.1"/>
    </source>
</evidence>
<accession>A0A0W1A993</accession>
<feature type="repeat" description="ANK" evidence="3">
    <location>
        <begin position="2206"/>
        <end position="2238"/>
    </location>
</feature>
<dbReference type="SUPFAM" id="SSF48403">
    <property type="entry name" value="Ankyrin repeat"/>
    <property type="match status" value="3"/>
</dbReference>
<dbReference type="Proteomes" id="UP000054662">
    <property type="component" value="Unassembled WGS sequence"/>
</dbReference>
<feature type="repeat" description="ANK" evidence="3">
    <location>
        <begin position="1999"/>
        <end position="2031"/>
    </location>
</feature>
<feature type="repeat" description="ANK" evidence="3">
    <location>
        <begin position="1170"/>
        <end position="1202"/>
    </location>
</feature>
<name>A0A0W1A993_9GAMM</name>
<protein>
    <submittedName>
        <fullName evidence="4">Ankyrin repeat-containing protein</fullName>
    </submittedName>
</protein>
<comment type="caution">
    <text evidence="4">The sequence shown here is derived from an EMBL/GenBank/DDBJ whole genome shotgun (WGS) entry which is preliminary data.</text>
</comment>
<feature type="repeat" description="ANK" evidence="3">
    <location>
        <begin position="1204"/>
        <end position="1232"/>
    </location>
</feature>
<dbReference type="PANTHER" id="PTHR24198">
    <property type="entry name" value="ANKYRIN REPEAT AND PROTEIN KINASE DOMAIN-CONTAINING PROTEIN"/>
    <property type="match status" value="1"/>
</dbReference>
<feature type="repeat" description="ANK" evidence="3">
    <location>
        <begin position="2173"/>
        <end position="2205"/>
    </location>
</feature>
<dbReference type="PRINTS" id="PR01415">
    <property type="entry name" value="ANKYRIN"/>
</dbReference>
<dbReference type="SMART" id="SM00248">
    <property type="entry name" value="ANK"/>
    <property type="match status" value="24"/>
</dbReference>
<keyword evidence="1" id="KW-0677">Repeat</keyword>
<organism evidence="4 5">
    <name type="scientific">Legionella worsleiensis</name>
    <dbReference type="NCBI Taxonomy" id="45076"/>
    <lineage>
        <taxon>Bacteria</taxon>
        <taxon>Pseudomonadati</taxon>
        <taxon>Pseudomonadota</taxon>
        <taxon>Gammaproteobacteria</taxon>
        <taxon>Legionellales</taxon>
        <taxon>Legionellaceae</taxon>
        <taxon>Legionella</taxon>
    </lineage>
</organism>
<dbReference type="STRING" id="45076.Lwor_1788"/>
<proteinExistence type="predicted"/>